<comment type="pathway">
    <text evidence="3">Cell wall biogenesis; peptidoglycan biosynthesis.</text>
</comment>
<evidence type="ECO:0000256" key="11">
    <source>
        <dbReference type="ARBA" id="ARBA00022670"/>
    </source>
</evidence>
<keyword evidence="10" id="KW-0121">Carboxypeptidase</keyword>
<dbReference type="Pfam" id="PF00905">
    <property type="entry name" value="Transpeptidase"/>
    <property type="match status" value="1"/>
</dbReference>
<keyword evidence="23" id="KW-0961">Cell wall biogenesis/degradation</keyword>
<dbReference type="GO" id="GO:0005886">
    <property type="term" value="C:plasma membrane"/>
    <property type="evidence" value="ECO:0007669"/>
    <property type="project" value="UniProtKB-SubCell"/>
</dbReference>
<dbReference type="GO" id="GO:0030288">
    <property type="term" value="C:outer membrane-bounded periplasmic space"/>
    <property type="evidence" value="ECO:0007669"/>
    <property type="project" value="TreeGrafter"/>
</dbReference>
<evidence type="ECO:0000256" key="26">
    <source>
        <dbReference type="ARBA" id="ARBA00049902"/>
    </source>
</evidence>
<dbReference type="UniPathway" id="UPA00219"/>
<evidence type="ECO:0000256" key="18">
    <source>
        <dbReference type="ARBA" id="ARBA00022984"/>
    </source>
</evidence>
<dbReference type="GO" id="GO:0009252">
    <property type="term" value="P:peptidoglycan biosynthetic process"/>
    <property type="evidence" value="ECO:0007669"/>
    <property type="project" value="UniProtKB-UniPathway"/>
</dbReference>
<dbReference type="Pfam" id="PF17092">
    <property type="entry name" value="PCB_OB"/>
    <property type="match status" value="1"/>
</dbReference>
<evidence type="ECO:0000256" key="13">
    <source>
        <dbReference type="ARBA" id="ARBA00022679"/>
    </source>
</evidence>
<evidence type="ECO:0000256" key="9">
    <source>
        <dbReference type="ARBA" id="ARBA00022519"/>
    </source>
</evidence>
<dbReference type="PANTHER" id="PTHR32282">
    <property type="entry name" value="BINDING PROTEIN TRANSPEPTIDASE, PUTATIVE-RELATED"/>
    <property type="match status" value="1"/>
</dbReference>
<evidence type="ECO:0000313" key="32">
    <source>
        <dbReference type="EMBL" id="SUC16069.1"/>
    </source>
</evidence>
<evidence type="ECO:0000256" key="19">
    <source>
        <dbReference type="ARBA" id="ARBA00022989"/>
    </source>
</evidence>
<dbReference type="GeneID" id="93392618"/>
<dbReference type="GO" id="GO:0071555">
    <property type="term" value="P:cell wall organization"/>
    <property type="evidence" value="ECO:0007669"/>
    <property type="project" value="UniProtKB-KW"/>
</dbReference>
<dbReference type="EC" id="3.4.16.4" evidence="6"/>
<feature type="domain" description="Penicillin-binding protein transpeptidase" evidence="29">
    <location>
        <begin position="429"/>
        <end position="729"/>
    </location>
</feature>
<name>A0A379F8Z8_PROVU</name>
<evidence type="ECO:0000256" key="17">
    <source>
        <dbReference type="ARBA" id="ARBA00022968"/>
    </source>
</evidence>
<reference evidence="32 33" key="1">
    <citation type="submission" date="2018-06" db="EMBL/GenBank/DDBJ databases">
        <authorList>
            <consortium name="Pathogen Informatics"/>
            <person name="Doyle S."/>
        </authorList>
    </citation>
    <scope>NUCLEOTIDE SEQUENCE [LARGE SCALE GENOMIC DNA]</scope>
    <source>
        <strain evidence="32 33">NCTC10376</strain>
    </source>
</reference>
<sequence>MKFLKYFFIFVLACIILGAASIYGMYKYVEPQLPDVATLKDVRLQTPMQVFSADGELMAQYGEKRRLPLTLEEMPPQLINAFIATEDTRFREHHGIDPIGISRAVVVALTSGQASQGASTITQQLARNFFLTPEKKLMRKIKEAFLAIRIEKELTKDEILTLYLNKIYLGNRAYGVGAAAYVYFGKSVHDLSLNEMAVIAGLPKAPSTLNPLYSYDRALKRRNVVLLRMYEENYITRAQYESARAEPIVAKYHAPQIDFSAPYLTEMVRMEMYERYGENAYTDGYKIYTTVIRKDQLAAEKALRDNVIDYDMRHGYRGAQEVLWRAGQTPWDNDAISKKLKQIQTYGPLIPAVVLSVDAKEAKVVLKNGDNITLDLKAVRWARKFISDTAQGATPTKVDAVVNAGEQIWVRQNNDNNWVLAQIPGVNAAFVALNPLNGGIIALVGGFDFEISKFNRVSQSLRQVGSNIKPFLYAAALDKGLTLSTLLNDLPISRWDAGAGTDWRPKNSPPTYAGPIRLRQGLGQSKNVVMVRAMRAMGVDYAADYLLRFGFPNQNIDRTESLALGSPSFTPMQMVRGFAVMANGGYLIEPYYIQRIENAEGEVLFTAEPKVACPDCTDIPVIYGDTMRSIALSDDYMENVAQSNTSQPADAAPDIELEQAPLAETVKESPYAPHVISTPLAYLMHDALRTNLVGEPGWSGTGWRALRDLKRQDIGGKTGTTNSSKDAWFSGYGANIVATAWIGFDDSSRNLGRTAASGGEAGAKTAQPIWNDFMKVALDGVPVNMMPVPKGVVAVQIDRRTGKLAGEGASMKEYFIEGTQPTESAKSEVGTRIFEDNGESNELF</sequence>
<gene>
    <name evidence="32" type="primary">mrcA</name>
    <name evidence="32" type="ORF">NCTC10376_01957</name>
</gene>
<evidence type="ECO:0000256" key="21">
    <source>
        <dbReference type="ARBA" id="ARBA00023251"/>
    </source>
</evidence>
<dbReference type="GO" id="GO:0009002">
    <property type="term" value="F:serine-type D-Ala-D-Ala carboxypeptidase activity"/>
    <property type="evidence" value="ECO:0007669"/>
    <property type="project" value="UniProtKB-EC"/>
</dbReference>
<dbReference type="EMBL" id="UGTW01000001">
    <property type="protein sequence ID" value="SUC16069.1"/>
    <property type="molecule type" value="Genomic_DNA"/>
</dbReference>
<dbReference type="InterPro" id="IPR012338">
    <property type="entry name" value="Beta-lactam/transpept-like"/>
</dbReference>
<accession>A0A379F8Z8</accession>
<evidence type="ECO:0000256" key="8">
    <source>
        <dbReference type="ARBA" id="ARBA00022475"/>
    </source>
</evidence>
<evidence type="ECO:0000256" key="23">
    <source>
        <dbReference type="ARBA" id="ARBA00023316"/>
    </source>
</evidence>
<dbReference type="GO" id="GO:0008955">
    <property type="term" value="F:peptidoglycan glycosyltransferase activity"/>
    <property type="evidence" value="ECO:0007669"/>
    <property type="project" value="UniProtKB-EC"/>
</dbReference>
<evidence type="ECO:0000256" key="5">
    <source>
        <dbReference type="ARBA" id="ARBA00007739"/>
    </source>
</evidence>
<keyword evidence="14 28" id="KW-0812">Transmembrane</keyword>
<evidence type="ECO:0000256" key="7">
    <source>
        <dbReference type="ARBA" id="ARBA00018638"/>
    </source>
</evidence>
<dbReference type="InterPro" id="IPR001264">
    <property type="entry name" value="Glyco_trans_51"/>
</dbReference>
<proteinExistence type="inferred from homology"/>
<dbReference type="InterPro" id="IPR050396">
    <property type="entry name" value="Glycosyltr_51/Transpeptidase"/>
</dbReference>
<keyword evidence="13" id="KW-0808">Transferase</keyword>
<dbReference type="OrthoDB" id="9766909at2"/>
<dbReference type="GO" id="GO:0008360">
    <property type="term" value="P:regulation of cell shape"/>
    <property type="evidence" value="ECO:0007669"/>
    <property type="project" value="UniProtKB-KW"/>
</dbReference>
<keyword evidence="21" id="KW-0046">Antibiotic resistance</keyword>
<dbReference type="EC" id="2.4.99.28" evidence="25"/>
<feature type="domain" description="Penicillin-binding protein OB-like" evidence="31">
    <location>
        <begin position="316"/>
        <end position="426"/>
    </location>
</feature>
<evidence type="ECO:0000256" key="28">
    <source>
        <dbReference type="SAM" id="Phobius"/>
    </source>
</evidence>
<comment type="catalytic activity">
    <reaction evidence="26">
        <text>[GlcNAc-(1-&gt;4)-Mur2Ac(oyl-L-Ala-gamma-D-Glu-L-Lys-D-Ala-D-Ala)](n)-di-trans,octa-cis-undecaprenyl diphosphate + beta-D-GlcNAc-(1-&gt;4)-Mur2Ac(oyl-L-Ala-gamma-D-Glu-L-Lys-D-Ala-D-Ala)-di-trans,octa-cis-undecaprenyl diphosphate = [GlcNAc-(1-&gt;4)-Mur2Ac(oyl-L-Ala-gamma-D-Glu-L-Lys-D-Ala-D-Ala)](n+1)-di-trans,octa-cis-undecaprenyl diphosphate + di-trans,octa-cis-undecaprenyl diphosphate + H(+)</text>
        <dbReference type="Rhea" id="RHEA:23708"/>
        <dbReference type="Rhea" id="RHEA-COMP:9602"/>
        <dbReference type="Rhea" id="RHEA-COMP:9603"/>
        <dbReference type="ChEBI" id="CHEBI:15378"/>
        <dbReference type="ChEBI" id="CHEBI:58405"/>
        <dbReference type="ChEBI" id="CHEBI:60033"/>
        <dbReference type="ChEBI" id="CHEBI:78435"/>
        <dbReference type="EC" id="2.4.99.28"/>
    </reaction>
</comment>
<comment type="function">
    <text evidence="1">Cell wall formation. Synthesis of cross-linked peptidoglycan from the lipid intermediates. The enzyme has a penicillin-insensitive transglycosylase N-terminal domain (formation of linear glycan strands) and a penicillin-sensitive transpeptidase C-terminal domain (cross-linking of the peptide subunits).</text>
</comment>
<comment type="pathway">
    <text evidence="27">Glycan biosynthesis.</text>
</comment>
<dbReference type="GO" id="GO:0046677">
    <property type="term" value="P:response to antibiotic"/>
    <property type="evidence" value="ECO:0007669"/>
    <property type="project" value="UniProtKB-KW"/>
</dbReference>
<evidence type="ECO:0000256" key="24">
    <source>
        <dbReference type="ARBA" id="ARBA00034000"/>
    </source>
</evidence>
<keyword evidence="20 28" id="KW-0472">Membrane</keyword>
<dbReference type="PANTHER" id="PTHR32282:SF27">
    <property type="entry name" value="PENICILLIN-BINDING PROTEIN 1A"/>
    <property type="match status" value="1"/>
</dbReference>
<evidence type="ECO:0000256" key="3">
    <source>
        <dbReference type="ARBA" id="ARBA00004752"/>
    </source>
</evidence>
<evidence type="ECO:0000256" key="27">
    <source>
        <dbReference type="ARBA" id="ARBA00060592"/>
    </source>
</evidence>
<dbReference type="Pfam" id="PF00912">
    <property type="entry name" value="Transgly"/>
    <property type="match status" value="1"/>
</dbReference>
<comment type="similarity">
    <text evidence="4">In the C-terminal section; belongs to the transpeptidase family.</text>
</comment>
<keyword evidence="19 28" id="KW-1133">Transmembrane helix</keyword>
<dbReference type="RefSeq" id="WP_036933586.1">
    <property type="nucleotide sequence ID" value="NZ_CABMNT010000004.1"/>
</dbReference>
<evidence type="ECO:0000259" key="31">
    <source>
        <dbReference type="Pfam" id="PF17092"/>
    </source>
</evidence>
<dbReference type="FunFam" id="1.10.3810.10:FF:000003">
    <property type="entry name" value="Penicillin-binding protein 1a"/>
    <property type="match status" value="1"/>
</dbReference>
<evidence type="ECO:0000256" key="25">
    <source>
        <dbReference type="ARBA" id="ARBA00044770"/>
    </source>
</evidence>
<dbReference type="InterPro" id="IPR023346">
    <property type="entry name" value="Lysozyme-like_dom_sf"/>
</dbReference>
<dbReference type="Proteomes" id="UP000254331">
    <property type="component" value="Unassembled WGS sequence"/>
</dbReference>
<evidence type="ECO:0000313" key="33">
    <source>
        <dbReference type="Proteomes" id="UP000254331"/>
    </source>
</evidence>
<evidence type="ECO:0000256" key="14">
    <source>
        <dbReference type="ARBA" id="ARBA00022692"/>
    </source>
</evidence>
<organism evidence="32 33">
    <name type="scientific">Proteus vulgaris</name>
    <dbReference type="NCBI Taxonomy" id="585"/>
    <lineage>
        <taxon>Bacteria</taxon>
        <taxon>Pseudomonadati</taxon>
        <taxon>Pseudomonadota</taxon>
        <taxon>Gammaproteobacteria</taxon>
        <taxon>Enterobacterales</taxon>
        <taxon>Morganellaceae</taxon>
        <taxon>Proteus</taxon>
    </lineage>
</organism>
<comment type="similarity">
    <text evidence="5">In the N-terminal section; belongs to the glycosyltransferase 51 family.</text>
</comment>
<keyword evidence="8" id="KW-1003">Cell membrane</keyword>
<keyword evidence="17" id="KW-0735">Signal-anchor</keyword>
<evidence type="ECO:0000259" key="29">
    <source>
        <dbReference type="Pfam" id="PF00905"/>
    </source>
</evidence>
<evidence type="ECO:0000256" key="22">
    <source>
        <dbReference type="ARBA" id="ARBA00023268"/>
    </source>
</evidence>
<dbReference type="NCBIfam" id="NF008643">
    <property type="entry name" value="PRK11636.1"/>
    <property type="match status" value="1"/>
</dbReference>
<evidence type="ECO:0000256" key="12">
    <source>
        <dbReference type="ARBA" id="ARBA00022676"/>
    </source>
</evidence>
<evidence type="ECO:0000256" key="16">
    <source>
        <dbReference type="ARBA" id="ARBA00022960"/>
    </source>
</evidence>
<evidence type="ECO:0000256" key="10">
    <source>
        <dbReference type="ARBA" id="ARBA00022645"/>
    </source>
</evidence>
<evidence type="ECO:0000256" key="4">
    <source>
        <dbReference type="ARBA" id="ARBA00007090"/>
    </source>
</evidence>
<feature type="transmembrane region" description="Helical" evidence="28">
    <location>
        <begin position="7"/>
        <end position="26"/>
    </location>
</feature>
<dbReference type="FunFam" id="3.40.710.10:FF:000010">
    <property type="entry name" value="Penicillin-binding protein 1A"/>
    <property type="match status" value="1"/>
</dbReference>
<dbReference type="InterPro" id="IPR036950">
    <property type="entry name" value="PBP_transglycosylase"/>
</dbReference>
<dbReference type="NCBIfam" id="TIGR02074">
    <property type="entry name" value="PBP_1a_fam"/>
    <property type="match status" value="1"/>
</dbReference>
<dbReference type="Gene3D" id="3.40.710.10">
    <property type="entry name" value="DD-peptidase/beta-lactamase superfamily"/>
    <property type="match status" value="2"/>
</dbReference>
<keyword evidence="11" id="KW-0645">Protease</keyword>
<dbReference type="AlphaFoldDB" id="A0A379F8Z8"/>
<evidence type="ECO:0000256" key="15">
    <source>
        <dbReference type="ARBA" id="ARBA00022801"/>
    </source>
</evidence>
<evidence type="ECO:0000256" key="20">
    <source>
        <dbReference type="ARBA" id="ARBA00023136"/>
    </source>
</evidence>
<keyword evidence="22" id="KW-0511">Multifunctional enzyme</keyword>
<keyword evidence="18" id="KW-0573">Peptidoglycan synthesis</keyword>
<evidence type="ECO:0000256" key="6">
    <source>
        <dbReference type="ARBA" id="ARBA00012448"/>
    </source>
</evidence>
<evidence type="ECO:0000256" key="1">
    <source>
        <dbReference type="ARBA" id="ARBA00002624"/>
    </source>
</evidence>
<keyword evidence="15 32" id="KW-0378">Hydrolase</keyword>
<dbReference type="SUPFAM" id="SSF56601">
    <property type="entry name" value="beta-lactamase/transpeptidase-like"/>
    <property type="match status" value="1"/>
</dbReference>
<evidence type="ECO:0000259" key="30">
    <source>
        <dbReference type="Pfam" id="PF00912"/>
    </source>
</evidence>
<keyword evidence="9" id="KW-0997">Cell inner membrane</keyword>
<comment type="catalytic activity">
    <reaction evidence="24">
        <text>Preferential cleavage: (Ac)2-L-Lys-D-Ala-|-D-Ala. Also transpeptidation of peptidyl-alanyl moieties that are N-acyl substituents of D-alanine.</text>
        <dbReference type="EC" id="3.4.16.4"/>
    </reaction>
</comment>
<dbReference type="InterPro" id="IPR001460">
    <property type="entry name" value="PCN-bd_Tpept"/>
</dbReference>
<dbReference type="InterPro" id="IPR031376">
    <property type="entry name" value="PCB_OB"/>
</dbReference>
<dbReference type="SUPFAM" id="SSF53955">
    <property type="entry name" value="Lysozyme-like"/>
    <property type="match status" value="1"/>
</dbReference>
<comment type="subcellular location">
    <subcellularLocation>
        <location evidence="2">Cell inner membrane</location>
        <topology evidence="2">Single-pass type II membrane protein</topology>
    </subcellularLocation>
</comment>
<dbReference type="GO" id="GO:0006508">
    <property type="term" value="P:proteolysis"/>
    <property type="evidence" value="ECO:0007669"/>
    <property type="project" value="UniProtKB-KW"/>
</dbReference>
<dbReference type="GO" id="GO:0008658">
    <property type="term" value="F:penicillin binding"/>
    <property type="evidence" value="ECO:0007669"/>
    <property type="project" value="InterPro"/>
</dbReference>
<keyword evidence="12" id="KW-0328">Glycosyltransferase</keyword>
<dbReference type="Gene3D" id="1.10.3810.10">
    <property type="entry name" value="Biosynthetic peptidoglycan transglycosylase-like"/>
    <property type="match status" value="1"/>
</dbReference>
<keyword evidence="16" id="KW-0133">Cell shape</keyword>
<feature type="domain" description="Glycosyl transferase family 51" evidence="30">
    <location>
        <begin position="55"/>
        <end position="229"/>
    </location>
</feature>
<protein>
    <recommendedName>
        <fullName evidence="7">Penicillin-binding protein 1A</fullName>
        <ecNumber evidence="25">2.4.99.28</ecNumber>
        <ecNumber evidence="6">3.4.16.4</ecNumber>
    </recommendedName>
</protein>
<evidence type="ECO:0000256" key="2">
    <source>
        <dbReference type="ARBA" id="ARBA00004249"/>
    </source>
</evidence>